<evidence type="ECO:0000256" key="4">
    <source>
        <dbReference type="ARBA" id="ARBA00022618"/>
    </source>
</evidence>
<dbReference type="GO" id="GO:0071555">
    <property type="term" value="P:cell wall organization"/>
    <property type="evidence" value="ECO:0007669"/>
    <property type="project" value="UniProtKB-KW"/>
</dbReference>
<comment type="function">
    <text evidence="12">Cell wall formation. Adds enolpyruvyl to UDP-N-acetylglucosamine.</text>
</comment>
<keyword evidence="3 12" id="KW-0963">Cytoplasm</keyword>
<dbReference type="GO" id="GO:0009252">
    <property type="term" value="P:peptidoglycan biosynthetic process"/>
    <property type="evidence" value="ECO:0007669"/>
    <property type="project" value="UniProtKB-UniRule"/>
</dbReference>
<accession>A0A0B7MNX5</accession>
<reference evidence="15" key="1">
    <citation type="submission" date="2015-01" db="EMBL/GenBank/DDBJ databases">
        <authorList>
            <person name="Manzoor Shahid"/>
            <person name="Zubair Saima"/>
        </authorList>
    </citation>
    <scope>NUCLEOTIDE SEQUENCE [LARGE SCALE GENOMIC DNA]</scope>
    <source>
        <strain evidence="15">Sp3</strain>
    </source>
</reference>
<keyword evidence="6 12" id="KW-0133">Cell shape</keyword>
<dbReference type="PANTHER" id="PTHR43783:SF1">
    <property type="entry name" value="UDP-N-ACETYLGLUCOSAMINE 1-CARBOXYVINYLTRANSFERASE"/>
    <property type="match status" value="1"/>
</dbReference>
<dbReference type="OrthoDB" id="9803760at2"/>
<feature type="domain" description="Enolpyruvate transferase" evidence="13">
    <location>
        <begin position="5"/>
        <end position="403"/>
    </location>
</feature>
<proteinExistence type="inferred from homology"/>
<comment type="pathway">
    <text evidence="2 12">Cell wall biogenesis; peptidoglycan biosynthesis.</text>
</comment>
<dbReference type="EC" id="2.5.1.7" evidence="12"/>
<dbReference type="InterPro" id="IPR013792">
    <property type="entry name" value="RNA3'P_cycl/enolpyr_Trfase_a/b"/>
</dbReference>
<evidence type="ECO:0000256" key="3">
    <source>
        <dbReference type="ARBA" id="ARBA00022490"/>
    </source>
</evidence>
<organism evidence="14 15">
    <name type="scientific">Syntrophaceticus schinkii</name>
    <dbReference type="NCBI Taxonomy" id="499207"/>
    <lineage>
        <taxon>Bacteria</taxon>
        <taxon>Bacillati</taxon>
        <taxon>Bacillota</taxon>
        <taxon>Clostridia</taxon>
        <taxon>Thermoanaerobacterales</taxon>
        <taxon>Thermoanaerobacterales Family III. Incertae Sedis</taxon>
        <taxon>Syntrophaceticus</taxon>
    </lineage>
</organism>
<dbReference type="InterPro" id="IPR050068">
    <property type="entry name" value="MurA_subfamily"/>
</dbReference>
<sequence>MKLIIQGGTPLRGRVRVAGAKNSSLVLIAASAISGEEVYLDNVPRIADVKTQMEIVRALGGQVSWEGSNTLHLKWHGSLNSDIPYNMAKKIRASNLFLGAMAARKGSIKIPLPGGCNIGSRPMDLHLKGLSMLGFDVSLEHGYIEARPGKLKGCSIYLDFPSVGATENIMMAAAGAPGTTVIENAAKEPEIVDLANFLNAMGGRVRGAGTDLIIIDGVTKFKGTRFSVIPDRVEAGTYMIAAGVTGGEVTVENVIVKHLQPVIAKLQDVGLTVEPNEDKIYVKRTGEIVATDIKTLPYPGFPTDLQSPMMVLLALAKGTSLIVENVFENRFQVADELKRMGAKIQVKGHTAVIEGGKELSGAQVKAPDLRAGVSLLLAGLAAQGETEICSAELITRGYERVVGKFSSLGANIRGLTEEGDGVELRTALAAPENENNTAGQTGF</sequence>
<feature type="binding site" evidence="12">
    <location>
        <position position="326"/>
    </location>
    <ligand>
        <name>UDP-N-acetyl-alpha-D-glucosamine</name>
        <dbReference type="ChEBI" id="CHEBI:57705"/>
    </ligand>
</feature>
<feature type="active site" description="Proton donor" evidence="12">
    <location>
        <position position="116"/>
    </location>
</feature>
<feature type="binding site" evidence="12">
    <location>
        <begin position="21"/>
        <end position="22"/>
    </location>
    <ligand>
        <name>phosphoenolpyruvate</name>
        <dbReference type="ChEBI" id="CHEBI:58702"/>
    </ligand>
</feature>
<dbReference type="NCBIfam" id="TIGR01072">
    <property type="entry name" value="murA"/>
    <property type="match status" value="1"/>
</dbReference>
<feature type="binding site" evidence="12">
    <location>
        <position position="304"/>
    </location>
    <ligand>
        <name>UDP-N-acetyl-alpha-D-glucosamine</name>
        <dbReference type="ChEBI" id="CHEBI:57705"/>
    </ligand>
</feature>
<dbReference type="InterPro" id="IPR001986">
    <property type="entry name" value="Enolpyruvate_Tfrase_dom"/>
</dbReference>
<feature type="binding site" evidence="12">
    <location>
        <position position="92"/>
    </location>
    <ligand>
        <name>UDP-N-acetyl-alpha-D-glucosamine</name>
        <dbReference type="ChEBI" id="CHEBI:57705"/>
    </ligand>
</feature>
<evidence type="ECO:0000313" key="15">
    <source>
        <dbReference type="Proteomes" id="UP000046155"/>
    </source>
</evidence>
<keyword evidence="15" id="KW-1185">Reference proteome</keyword>
<dbReference type="SUPFAM" id="SSF55205">
    <property type="entry name" value="EPT/RTPC-like"/>
    <property type="match status" value="1"/>
</dbReference>
<dbReference type="GO" id="GO:0008760">
    <property type="term" value="F:UDP-N-acetylglucosamine 1-carboxyvinyltransferase activity"/>
    <property type="evidence" value="ECO:0007669"/>
    <property type="project" value="UniProtKB-UniRule"/>
</dbReference>
<keyword evidence="9 12" id="KW-0961">Cell wall biogenesis/degradation</keyword>
<evidence type="ECO:0000256" key="8">
    <source>
        <dbReference type="ARBA" id="ARBA00023306"/>
    </source>
</evidence>
<dbReference type="UniPathway" id="UPA00219"/>
<comment type="caution">
    <text evidence="12">Lacks conserved residue(s) required for the propagation of feature annotation.</text>
</comment>
<evidence type="ECO:0000256" key="9">
    <source>
        <dbReference type="ARBA" id="ARBA00023316"/>
    </source>
</evidence>
<dbReference type="NCBIfam" id="NF006873">
    <property type="entry name" value="PRK09369.1"/>
    <property type="match status" value="1"/>
</dbReference>
<dbReference type="EMBL" id="CDRZ01000266">
    <property type="protein sequence ID" value="CEO89953.1"/>
    <property type="molecule type" value="Genomic_DNA"/>
</dbReference>
<evidence type="ECO:0000256" key="2">
    <source>
        <dbReference type="ARBA" id="ARBA00004752"/>
    </source>
</evidence>
<dbReference type="AlphaFoldDB" id="A0A0B7MNX5"/>
<dbReference type="GO" id="GO:0019277">
    <property type="term" value="P:UDP-N-acetylgalactosamine biosynthetic process"/>
    <property type="evidence" value="ECO:0007669"/>
    <property type="project" value="InterPro"/>
</dbReference>
<dbReference type="GO" id="GO:0005737">
    <property type="term" value="C:cytoplasm"/>
    <property type="evidence" value="ECO:0007669"/>
    <property type="project" value="UniProtKB-SubCell"/>
</dbReference>
<name>A0A0B7MNX5_9FIRM</name>
<evidence type="ECO:0000256" key="12">
    <source>
        <dbReference type="HAMAP-Rule" id="MF_00111"/>
    </source>
</evidence>
<keyword evidence="8 12" id="KW-0131">Cell cycle</keyword>
<comment type="subcellular location">
    <subcellularLocation>
        <location evidence="1 12">Cytoplasm</location>
    </subcellularLocation>
</comment>
<evidence type="ECO:0000259" key="13">
    <source>
        <dbReference type="Pfam" id="PF00275"/>
    </source>
</evidence>
<gene>
    <name evidence="12 14" type="primary">murA</name>
    <name evidence="14" type="ORF">SSCH_670012</name>
</gene>
<comment type="similarity">
    <text evidence="10 12">Belongs to the EPSP synthase family. MurA subfamily.</text>
</comment>
<dbReference type="GO" id="GO:0008360">
    <property type="term" value="P:regulation of cell shape"/>
    <property type="evidence" value="ECO:0007669"/>
    <property type="project" value="UniProtKB-KW"/>
</dbReference>
<feature type="modified residue" description="2-(S-cysteinyl)pyruvic acid O-phosphothioketal" evidence="12">
    <location>
        <position position="116"/>
    </location>
</feature>
<dbReference type="Pfam" id="PF00275">
    <property type="entry name" value="EPSP_synthase"/>
    <property type="match status" value="1"/>
</dbReference>
<evidence type="ECO:0000256" key="5">
    <source>
        <dbReference type="ARBA" id="ARBA00022679"/>
    </source>
</evidence>
<dbReference type="Gene3D" id="3.65.10.10">
    <property type="entry name" value="Enolpyruvate transferase domain"/>
    <property type="match status" value="2"/>
</dbReference>
<protein>
    <recommendedName>
        <fullName evidence="12">UDP-N-acetylglucosamine 1-carboxyvinyltransferase</fullName>
        <ecNumber evidence="12">2.5.1.7</ecNumber>
    </recommendedName>
    <alternativeName>
        <fullName evidence="12">Enoylpyruvate transferase</fullName>
    </alternativeName>
    <alternativeName>
        <fullName evidence="12">UDP-N-acetylglucosamine enolpyruvyl transferase</fullName>
        <shortName evidence="12">EPT</shortName>
    </alternativeName>
</protein>
<dbReference type="Proteomes" id="UP000046155">
    <property type="component" value="Unassembled WGS sequence"/>
</dbReference>
<evidence type="ECO:0000256" key="6">
    <source>
        <dbReference type="ARBA" id="ARBA00022960"/>
    </source>
</evidence>
<evidence type="ECO:0000256" key="7">
    <source>
        <dbReference type="ARBA" id="ARBA00022984"/>
    </source>
</evidence>
<keyword evidence="4 12" id="KW-0132">Cell division</keyword>
<evidence type="ECO:0000256" key="1">
    <source>
        <dbReference type="ARBA" id="ARBA00004496"/>
    </source>
</evidence>
<dbReference type="GO" id="GO:0051301">
    <property type="term" value="P:cell division"/>
    <property type="evidence" value="ECO:0007669"/>
    <property type="project" value="UniProtKB-KW"/>
</dbReference>
<evidence type="ECO:0000313" key="14">
    <source>
        <dbReference type="EMBL" id="CEO89953.1"/>
    </source>
</evidence>
<evidence type="ECO:0000256" key="10">
    <source>
        <dbReference type="ARBA" id="ARBA00038367"/>
    </source>
</evidence>
<comment type="catalytic activity">
    <reaction evidence="11 12">
        <text>phosphoenolpyruvate + UDP-N-acetyl-alpha-D-glucosamine = UDP-N-acetyl-3-O-(1-carboxyvinyl)-alpha-D-glucosamine + phosphate</text>
        <dbReference type="Rhea" id="RHEA:18681"/>
        <dbReference type="ChEBI" id="CHEBI:43474"/>
        <dbReference type="ChEBI" id="CHEBI:57705"/>
        <dbReference type="ChEBI" id="CHEBI:58702"/>
        <dbReference type="ChEBI" id="CHEBI:68483"/>
        <dbReference type="EC" id="2.5.1.7"/>
    </reaction>
</comment>
<dbReference type="PANTHER" id="PTHR43783">
    <property type="entry name" value="UDP-N-ACETYLGLUCOSAMINE 1-CARBOXYVINYLTRANSFERASE"/>
    <property type="match status" value="1"/>
</dbReference>
<dbReference type="InterPro" id="IPR005750">
    <property type="entry name" value="UDP_GlcNAc_COvinyl_MurA"/>
</dbReference>
<feature type="binding site" evidence="12">
    <location>
        <begin position="121"/>
        <end position="125"/>
    </location>
    <ligand>
        <name>UDP-N-acetyl-alpha-D-glucosamine</name>
        <dbReference type="ChEBI" id="CHEBI:57705"/>
    </ligand>
</feature>
<dbReference type="InterPro" id="IPR036968">
    <property type="entry name" value="Enolpyruvate_Tfrase_sf"/>
</dbReference>
<keyword evidence="12" id="KW-0670">Pyruvate</keyword>
<dbReference type="HAMAP" id="MF_00111">
    <property type="entry name" value="MurA"/>
    <property type="match status" value="1"/>
</dbReference>
<keyword evidence="5 12" id="KW-0808">Transferase</keyword>
<dbReference type="CDD" id="cd01555">
    <property type="entry name" value="UdpNAET"/>
    <property type="match status" value="1"/>
</dbReference>
<keyword evidence="7 12" id="KW-0573">Peptidoglycan synthesis</keyword>
<evidence type="ECO:0000256" key="11">
    <source>
        <dbReference type="ARBA" id="ARBA00047527"/>
    </source>
</evidence>
<dbReference type="RefSeq" id="WP_084711175.1">
    <property type="nucleotide sequence ID" value="NZ_CDRZ01000266.1"/>
</dbReference>